<gene>
    <name evidence="1" type="ORF">PADG_07661</name>
</gene>
<name>C1GK75_PARBD</name>
<protein>
    <submittedName>
        <fullName evidence="1">Uncharacterized protein</fullName>
    </submittedName>
</protein>
<dbReference type="GeneID" id="22586117"/>
<dbReference type="eggNOG" id="ENOG502RPT9">
    <property type="taxonomic scope" value="Eukaryota"/>
</dbReference>
<dbReference type="OMA" id="EICDPTH"/>
<keyword evidence="2" id="KW-1185">Reference proteome</keyword>
<dbReference type="Proteomes" id="UP000001628">
    <property type="component" value="Unassembled WGS sequence"/>
</dbReference>
<dbReference type="HOGENOM" id="CLU_2171785_0_0_1"/>
<dbReference type="RefSeq" id="XP_010762996.1">
    <property type="nucleotide sequence ID" value="XM_010764694.1"/>
</dbReference>
<proteinExistence type="predicted"/>
<dbReference type="VEuPathDB" id="FungiDB:PADG_07661"/>
<evidence type="ECO:0000313" key="1">
    <source>
        <dbReference type="EMBL" id="EEH42841.2"/>
    </source>
</evidence>
<accession>C1GK75</accession>
<reference evidence="1 2" key="1">
    <citation type="journal article" date="2011" name="PLoS Genet.">
        <title>Comparative genomic analysis of human fungal pathogens causing paracoccidioidomycosis.</title>
        <authorList>
            <person name="Desjardins C.A."/>
            <person name="Champion M.D."/>
            <person name="Holder J.W."/>
            <person name="Muszewska A."/>
            <person name="Goldberg J."/>
            <person name="Bailao A.M."/>
            <person name="Brigido M.M."/>
            <person name="Ferreira M.E."/>
            <person name="Garcia A.M."/>
            <person name="Grynberg M."/>
            <person name="Gujja S."/>
            <person name="Heiman D.I."/>
            <person name="Henn M.R."/>
            <person name="Kodira C.D."/>
            <person name="Leon-Narvaez H."/>
            <person name="Longo L.V."/>
            <person name="Ma L.J."/>
            <person name="Malavazi I."/>
            <person name="Matsuo A.L."/>
            <person name="Morais F.V."/>
            <person name="Pereira M."/>
            <person name="Rodriguez-Brito S."/>
            <person name="Sakthikumar S."/>
            <person name="Salem-Izacc S.M."/>
            <person name="Sykes S.M."/>
            <person name="Teixeira M.M."/>
            <person name="Vallejo M.C."/>
            <person name="Walter M.E."/>
            <person name="Yandava C."/>
            <person name="Young S."/>
            <person name="Zeng Q."/>
            <person name="Zucker J."/>
            <person name="Felipe M.S."/>
            <person name="Goldman G.H."/>
            <person name="Haas B.J."/>
            <person name="McEwen J.G."/>
            <person name="Nino-Vega G."/>
            <person name="Puccia R."/>
            <person name="San-Blas G."/>
            <person name="Soares C.M."/>
            <person name="Birren B.W."/>
            <person name="Cuomo C.A."/>
        </authorList>
    </citation>
    <scope>NUCLEOTIDE SEQUENCE [LARGE SCALE GENOMIC DNA]</scope>
    <source>
        <strain evidence="1 2">Pb18</strain>
    </source>
</reference>
<dbReference type="KEGG" id="pbn:PADG_07661"/>
<sequence length="132" mass="14815">MSGTLGGSRHENLAQHVEVSVPFSHLTRIFHSPLLNCVPRDAPGFSRFVQAELGNNMGPPQHGERGPPIQWAAAPADFEEVGTWLTLFSKLPPRLEEICDPTHHSTRFPKDWRGAALGKRFLFDDCQVNREF</sequence>
<organism evidence="1 2">
    <name type="scientific">Paracoccidioides brasiliensis (strain Pb18)</name>
    <dbReference type="NCBI Taxonomy" id="502780"/>
    <lineage>
        <taxon>Eukaryota</taxon>
        <taxon>Fungi</taxon>
        <taxon>Dikarya</taxon>
        <taxon>Ascomycota</taxon>
        <taxon>Pezizomycotina</taxon>
        <taxon>Eurotiomycetes</taxon>
        <taxon>Eurotiomycetidae</taxon>
        <taxon>Onygenales</taxon>
        <taxon>Ajellomycetaceae</taxon>
        <taxon>Paracoccidioides</taxon>
    </lineage>
</organism>
<dbReference type="InParanoid" id="C1GK75"/>
<evidence type="ECO:0000313" key="2">
    <source>
        <dbReference type="Proteomes" id="UP000001628"/>
    </source>
</evidence>
<dbReference type="OrthoDB" id="10385702at2759"/>
<dbReference type="AlphaFoldDB" id="C1GK75"/>
<dbReference type="EMBL" id="KN275968">
    <property type="protein sequence ID" value="EEH42841.2"/>
    <property type="molecule type" value="Genomic_DNA"/>
</dbReference>